<feature type="transmembrane region" description="Helical" evidence="1">
    <location>
        <begin position="129"/>
        <end position="147"/>
    </location>
</feature>
<sequence length="180" mass="18920">MPATEFPRDLATIGVIFGLAAFVWAGWGQERPPSRGWRIALLVLCAAGLALVGFGIPAAIRTWDTGTAIEPGTPAFIGYVVAFWLEVVVAVVGVLVLRRRARPELIPVLILLVVGVHFFPLAVLFGQGVLAVAAVLLVAAAVLAYLLRRRAAPSFWCAILGAPVFVIVGAWCLLGGIAAA</sequence>
<gene>
    <name evidence="2" type="ORF">E4K62_02300</name>
</gene>
<evidence type="ECO:0000313" key="3">
    <source>
        <dbReference type="Proteomes" id="UP000295748"/>
    </source>
</evidence>
<organism evidence="2 3">
    <name type="scientific">Microbacterium wangchenii</name>
    <dbReference type="NCBI Taxonomy" id="2541726"/>
    <lineage>
        <taxon>Bacteria</taxon>
        <taxon>Bacillati</taxon>
        <taxon>Actinomycetota</taxon>
        <taxon>Actinomycetes</taxon>
        <taxon>Micrococcales</taxon>
        <taxon>Microbacteriaceae</taxon>
        <taxon>Microbacterium</taxon>
    </lineage>
</organism>
<reference evidence="2 3" key="1">
    <citation type="submission" date="2019-03" db="EMBL/GenBank/DDBJ databases">
        <authorList>
            <person name="Dong K."/>
        </authorList>
    </citation>
    <scope>NUCLEOTIDE SEQUENCE [LARGE SCALE GENOMIC DNA]</scope>
    <source>
        <strain evidence="3">dk512</strain>
    </source>
</reference>
<keyword evidence="1" id="KW-1133">Transmembrane helix</keyword>
<protein>
    <recommendedName>
        <fullName evidence="4">Tripartite tricarboxylate transporter TctB family protein</fullName>
    </recommendedName>
</protein>
<feature type="transmembrane region" description="Helical" evidence="1">
    <location>
        <begin position="6"/>
        <end position="27"/>
    </location>
</feature>
<dbReference type="RefSeq" id="WP_135063183.1">
    <property type="nucleotide sequence ID" value="NZ_CP038266.1"/>
</dbReference>
<feature type="transmembrane region" description="Helical" evidence="1">
    <location>
        <begin position="104"/>
        <end position="123"/>
    </location>
</feature>
<accession>A0ABX5SND2</accession>
<proteinExistence type="predicted"/>
<feature type="transmembrane region" description="Helical" evidence="1">
    <location>
        <begin position="154"/>
        <end position="179"/>
    </location>
</feature>
<keyword evidence="1" id="KW-0812">Transmembrane</keyword>
<evidence type="ECO:0008006" key="4">
    <source>
        <dbReference type="Google" id="ProtNLM"/>
    </source>
</evidence>
<keyword evidence="3" id="KW-1185">Reference proteome</keyword>
<evidence type="ECO:0000313" key="2">
    <source>
        <dbReference type="EMBL" id="QBR87631.1"/>
    </source>
</evidence>
<dbReference type="EMBL" id="CP038266">
    <property type="protein sequence ID" value="QBR87631.1"/>
    <property type="molecule type" value="Genomic_DNA"/>
</dbReference>
<keyword evidence="1" id="KW-0472">Membrane</keyword>
<feature type="transmembrane region" description="Helical" evidence="1">
    <location>
        <begin position="76"/>
        <end position="97"/>
    </location>
</feature>
<dbReference type="Proteomes" id="UP000295748">
    <property type="component" value="Chromosome"/>
</dbReference>
<name>A0ABX5SND2_9MICO</name>
<feature type="transmembrane region" description="Helical" evidence="1">
    <location>
        <begin position="39"/>
        <end position="60"/>
    </location>
</feature>
<evidence type="ECO:0000256" key="1">
    <source>
        <dbReference type="SAM" id="Phobius"/>
    </source>
</evidence>